<dbReference type="EMBL" id="BNCD01000001">
    <property type="protein sequence ID" value="GHH70955.1"/>
    <property type="molecule type" value="Genomic_DNA"/>
</dbReference>
<dbReference type="AlphaFoldDB" id="A0A919FR95"/>
<keyword evidence="3" id="KW-1185">Reference proteome</keyword>
<dbReference type="Gene3D" id="4.10.410.40">
    <property type="match status" value="1"/>
</dbReference>
<proteinExistence type="predicted"/>
<accession>A0A919FR95</accession>
<reference evidence="2" key="2">
    <citation type="submission" date="2020-09" db="EMBL/GenBank/DDBJ databases">
        <authorList>
            <person name="Sun Q."/>
            <person name="Ohkuma M."/>
        </authorList>
    </citation>
    <scope>NUCLEOTIDE SEQUENCE</scope>
    <source>
        <strain evidence="2">JCM 5069</strain>
    </source>
</reference>
<evidence type="ECO:0000256" key="1">
    <source>
        <dbReference type="SAM" id="MobiDB-lite"/>
    </source>
</evidence>
<dbReference type="RefSeq" id="WP_189929211.1">
    <property type="nucleotide sequence ID" value="NZ_BNCD01000001.1"/>
</dbReference>
<sequence>MFGIDLDGGEVSADVNHDPRDHDDLVADLNDAVARDYKLVRPIGLGEWAFKAVMTGFEPDASPRRQAVRFPHVPGDGQLPSCALP</sequence>
<organism evidence="2 3">
    <name type="scientific">Streptomyces sulfonofaciens</name>
    <dbReference type="NCBI Taxonomy" id="68272"/>
    <lineage>
        <taxon>Bacteria</taxon>
        <taxon>Bacillati</taxon>
        <taxon>Actinomycetota</taxon>
        <taxon>Actinomycetes</taxon>
        <taxon>Kitasatosporales</taxon>
        <taxon>Streptomycetaceae</taxon>
        <taxon>Streptomyces</taxon>
    </lineage>
</organism>
<feature type="region of interest" description="Disordered" evidence="1">
    <location>
        <begin position="1"/>
        <end position="21"/>
    </location>
</feature>
<reference evidence="2" key="1">
    <citation type="journal article" date="2014" name="Int. J. Syst. Evol. Microbiol.">
        <title>Complete genome sequence of Corynebacterium casei LMG S-19264T (=DSM 44701T), isolated from a smear-ripened cheese.</title>
        <authorList>
            <consortium name="US DOE Joint Genome Institute (JGI-PGF)"/>
            <person name="Walter F."/>
            <person name="Albersmeier A."/>
            <person name="Kalinowski J."/>
            <person name="Ruckert C."/>
        </authorList>
    </citation>
    <scope>NUCLEOTIDE SEQUENCE</scope>
    <source>
        <strain evidence="2">JCM 5069</strain>
    </source>
</reference>
<name>A0A919FR95_9ACTN</name>
<gene>
    <name evidence="2" type="ORF">GCM10018793_05860</name>
</gene>
<evidence type="ECO:0000313" key="3">
    <source>
        <dbReference type="Proteomes" id="UP000603708"/>
    </source>
</evidence>
<dbReference type="Proteomes" id="UP000603708">
    <property type="component" value="Unassembled WGS sequence"/>
</dbReference>
<protein>
    <submittedName>
        <fullName evidence="2">Uncharacterized protein</fullName>
    </submittedName>
</protein>
<comment type="caution">
    <text evidence="2">The sequence shown here is derived from an EMBL/GenBank/DDBJ whole genome shotgun (WGS) entry which is preliminary data.</text>
</comment>
<evidence type="ECO:0000313" key="2">
    <source>
        <dbReference type="EMBL" id="GHH70955.1"/>
    </source>
</evidence>